<name>A0A175RCJ4_9HYPH</name>
<accession>A0A175RCJ4</accession>
<comment type="caution">
    <text evidence="3">The sequence shown here is derived from an EMBL/GenBank/DDBJ whole genome shotgun (WGS) entry which is preliminary data.</text>
</comment>
<dbReference type="Pfam" id="PF10119">
    <property type="entry name" value="MethyTransf_Reg"/>
    <property type="match status" value="1"/>
</dbReference>
<sequence>MSDWASGYVADIDYVPGFYPEQMPAHLDLVCMIKGVYPPRRDGERFTYCELGCGLGETALTLAACHPEADIHAFDFNPGHIAYAREAARRAGLTNVHFGERSFADLAALGAEDLPAFDYVTLHGIWTWIAREHQLEIVTILSRFVRPGGVVAVTYNAQPGWSRQMPLQRLLLDYAATREGRSDALVNEGLDFAQALHDAGSLGLDADFMKVIQAKRERSSTYLAHEYLNGSWKPVYHVDLVADLSRAKLAYVGSATLLENFPPLFLSEEQRRLVAAVPPSMRETVKDHFNPRIFRRDVFVRGPRTITPLTKARLLDQTRVTLAAAEPQLQPKLTLPSGEVEFKSPFYAFMAEALARGDATLGDLRALPDAPPAPSSEELLAVGIETKNAVPVDADLSEERRAVVRGANLAFARHAIEMGRPSMTLAAAAIQSGVQIPLLSMLVFEALATGTPAEPEAVARRCADLLLSRGEHLRREGEIIDDPDEILDLMRQKTGAILADELPVWRRIGAF</sequence>
<protein>
    <recommendedName>
        <fullName evidence="5">Methyltransferase domain-containing protein</fullName>
    </recommendedName>
</protein>
<dbReference type="EMBL" id="LDPZ01000010">
    <property type="protein sequence ID" value="KTQ97309.1"/>
    <property type="molecule type" value="Genomic_DNA"/>
</dbReference>
<evidence type="ECO:0000259" key="2">
    <source>
        <dbReference type="Pfam" id="PF13847"/>
    </source>
</evidence>
<dbReference type="RefSeq" id="WP_058634060.1">
    <property type="nucleotide sequence ID" value="NZ_LDPZ01000010.1"/>
</dbReference>
<evidence type="ECO:0000259" key="1">
    <source>
        <dbReference type="Pfam" id="PF10119"/>
    </source>
</evidence>
<dbReference type="AlphaFoldDB" id="A0A175RCJ4"/>
<evidence type="ECO:0000313" key="3">
    <source>
        <dbReference type="EMBL" id="KTQ97309.1"/>
    </source>
</evidence>
<proteinExistence type="predicted"/>
<evidence type="ECO:0000313" key="4">
    <source>
        <dbReference type="Proteomes" id="UP000078272"/>
    </source>
</evidence>
<dbReference type="PATRIC" id="fig|401562.3.peg.232"/>
<feature type="domain" description="Methyltransferase regulatory" evidence="1">
    <location>
        <begin position="221"/>
        <end position="301"/>
    </location>
</feature>
<evidence type="ECO:0008006" key="5">
    <source>
        <dbReference type="Google" id="ProtNLM"/>
    </source>
</evidence>
<dbReference type="InterPro" id="IPR025714">
    <property type="entry name" value="Methyltranfer_dom"/>
</dbReference>
<organism evidence="3 4">
    <name type="scientific">Aureimonas ureilytica</name>
    <dbReference type="NCBI Taxonomy" id="401562"/>
    <lineage>
        <taxon>Bacteria</taxon>
        <taxon>Pseudomonadati</taxon>
        <taxon>Pseudomonadota</taxon>
        <taxon>Alphaproteobacteria</taxon>
        <taxon>Hyphomicrobiales</taxon>
        <taxon>Aurantimonadaceae</taxon>
        <taxon>Aureimonas</taxon>
    </lineage>
</organism>
<dbReference type="OrthoDB" id="5298787at2"/>
<dbReference type="SUPFAM" id="SSF53335">
    <property type="entry name" value="S-adenosyl-L-methionine-dependent methyltransferases"/>
    <property type="match status" value="1"/>
</dbReference>
<dbReference type="Proteomes" id="UP000078272">
    <property type="component" value="Unassembled WGS sequence"/>
</dbReference>
<dbReference type="InterPro" id="IPR018773">
    <property type="entry name" value="MeTrfase_reg_dom_prd"/>
</dbReference>
<dbReference type="InterPro" id="IPR029063">
    <property type="entry name" value="SAM-dependent_MTases_sf"/>
</dbReference>
<reference evidence="3 4" key="1">
    <citation type="journal article" date="2016" name="Front. Microbiol.">
        <title>Genomic Resource of Rice Seed Associated Bacteria.</title>
        <authorList>
            <person name="Midha S."/>
            <person name="Bansal K."/>
            <person name="Sharma S."/>
            <person name="Kumar N."/>
            <person name="Patil P.P."/>
            <person name="Chaudhry V."/>
            <person name="Patil P.B."/>
        </authorList>
    </citation>
    <scope>NUCLEOTIDE SEQUENCE [LARGE SCALE GENOMIC DNA]</scope>
    <source>
        <strain evidence="3 4">NS226</strain>
    </source>
</reference>
<dbReference type="Pfam" id="PF13847">
    <property type="entry name" value="Methyltransf_31"/>
    <property type="match status" value="1"/>
</dbReference>
<feature type="domain" description="Methyltransferase" evidence="2">
    <location>
        <begin position="47"/>
        <end position="156"/>
    </location>
</feature>
<dbReference type="CDD" id="cd02440">
    <property type="entry name" value="AdoMet_MTases"/>
    <property type="match status" value="1"/>
</dbReference>
<gene>
    <name evidence="3" type="ORF">NS226_05070</name>
</gene>
<dbReference type="Gene3D" id="3.40.50.150">
    <property type="entry name" value="Vaccinia Virus protein VP39"/>
    <property type="match status" value="1"/>
</dbReference>